<keyword evidence="2" id="KW-1185">Reference proteome</keyword>
<proteinExistence type="predicted"/>
<sequence length="78" mass="8787">MSSQETVYRIHNILNIVERVTKIDVTSEEGRASAMAILTSEHQHNTHLLLAKSSNFSQSHLTQTSITACQMIEWAFIS</sequence>
<comment type="caution">
    <text evidence="1">The sequence shown here is derived from an EMBL/GenBank/DDBJ whole genome shotgun (WGS) entry which is preliminary data.</text>
</comment>
<name>A0A8H7AHS8_9EURO</name>
<organism evidence="1 2">
    <name type="scientific">Endocarpon pusillum</name>
    <dbReference type="NCBI Taxonomy" id="364733"/>
    <lineage>
        <taxon>Eukaryota</taxon>
        <taxon>Fungi</taxon>
        <taxon>Dikarya</taxon>
        <taxon>Ascomycota</taxon>
        <taxon>Pezizomycotina</taxon>
        <taxon>Eurotiomycetes</taxon>
        <taxon>Chaetothyriomycetidae</taxon>
        <taxon>Verrucariales</taxon>
        <taxon>Verrucariaceae</taxon>
        <taxon>Endocarpon</taxon>
    </lineage>
</organism>
<evidence type="ECO:0000313" key="1">
    <source>
        <dbReference type="EMBL" id="KAF7505400.1"/>
    </source>
</evidence>
<accession>A0A8H7AHS8</accession>
<dbReference type="AlphaFoldDB" id="A0A8H7AHS8"/>
<dbReference type="EMBL" id="JAACFV010000110">
    <property type="protein sequence ID" value="KAF7505400.1"/>
    <property type="molecule type" value="Genomic_DNA"/>
</dbReference>
<reference evidence="1" key="1">
    <citation type="submission" date="2020-02" db="EMBL/GenBank/DDBJ databases">
        <authorList>
            <person name="Palmer J.M."/>
        </authorList>
    </citation>
    <scope>NUCLEOTIDE SEQUENCE</scope>
    <source>
        <strain evidence="1">EPUS1.4</strain>
        <tissue evidence="1">Thallus</tissue>
    </source>
</reference>
<protein>
    <submittedName>
        <fullName evidence="1">Uncharacterized protein</fullName>
    </submittedName>
</protein>
<dbReference type="Proteomes" id="UP000606974">
    <property type="component" value="Unassembled WGS sequence"/>
</dbReference>
<gene>
    <name evidence="1" type="ORF">GJ744_000946</name>
</gene>
<evidence type="ECO:0000313" key="2">
    <source>
        <dbReference type="Proteomes" id="UP000606974"/>
    </source>
</evidence>
<dbReference type="OrthoDB" id="166375at2759"/>